<reference evidence="1 2" key="1">
    <citation type="submission" date="2024-10" db="EMBL/GenBank/DDBJ databases">
        <title>The Natural Products Discovery Center: Release of the First 8490 Sequenced Strains for Exploring Actinobacteria Biosynthetic Diversity.</title>
        <authorList>
            <person name="Kalkreuter E."/>
            <person name="Kautsar S.A."/>
            <person name="Yang D."/>
            <person name="Bader C.D."/>
            <person name="Teijaro C.N."/>
            <person name="Fluegel L."/>
            <person name="Davis C.M."/>
            <person name="Simpson J.R."/>
            <person name="Lauterbach L."/>
            <person name="Steele A.D."/>
            <person name="Gui C."/>
            <person name="Meng S."/>
            <person name="Li G."/>
            <person name="Viehrig K."/>
            <person name="Ye F."/>
            <person name="Su P."/>
            <person name="Kiefer A.F."/>
            <person name="Nichols A."/>
            <person name="Cepeda A.J."/>
            <person name="Yan W."/>
            <person name="Fan B."/>
            <person name="Jiang Y."/>
            <person name="Adhikari A."/>
            <person name="Zheng C.-J."/>
            <person name="Schuster L."/>
            <person name="Cowan T.M."/>
            <person name="Smanski M.J."/>
            <person name="Chevrette M.G."/>
            <person name="De Carvalho L.P.S."/>
            <person name="Shen B."/>
        </authorList>
    </citation>
    <scope>NUCLEOTIDE SEQUENCE [LARGE SCALE GENOMIC DNA]</scope>
    <source>
        <strain evidence="1 2">NPDC050545</strain>
    </source>
</reference>
<organism evidence="1 2">
    <name type="scientific">Nonomuraea typhae</name>
    <dbReference type="NCBI Taxonomy" id="2603600"/>
    <lineage>
        <taxon>Bacteria</taxon>
        <taxon>Bacillati</taxon>
        <taxon>Actinomycetota</taxon>
        <taxon>Actinomycetes</taxon>
        <taxon>Streptosporangiales</taxon>
        <taxon>Streptosporangiaceae</taxon>
        <taxon>Nonomuraea</taxon>
    </lineage>
</organism>
<comment type="caution">
    <text evidence="1">The sequence shown here is derived from an EMBL/GenBank/DDBJ whole genome shotgun (WGS) entry which is preliminary data.</text>
</comment>
<dbReference type="EMBL" id="JBITGY010000008">
    <property type="protein sequence ID" value="MFI6501423.1"/>
    <property type="molecule type" value="Genomic_DNA"/>
</dbReference>
<accession>A0ABW7Z1S2</accession>
<gene>
    <name evidence="1" type="ORF">ACIBG2_28870</name>
</gene>
<name>A0ABW7Z1S2_9ACTN</name>
<keyword evidence="2" id="KW-1185">Reference proteome</keyword>
<dbReference type="RefSeq" id="WP_397085996.1">
    <property type="nucleotide sequence ID" value="NZ_JBITGY010000008.1"/>
</dbReference>
<dbReference type="Proteomes" id="UP001612741">
    <property type="component" value="Unassembled WGS sequence"/>
</dbReference>
<proteinExistence type="predicted"/>
<evidence type="ECO:0000313" key="2">
    <source>
        <dbReference type="Proteomes" id="UP001612741"/>
    </source>
</evidence>
<protein>
    <submittedName>
        <fullName evidence="1">Uncharacterized protein</fullName>
    </submittedName>
</protein>
<sequence length="165" mass="17604">MKLARVFDGVRDGVPYFLPDHPRGADPALAAYLRAGAPILVTRTMEQDRLDPGRGAVVPTTFRTDGAWVWTDAVVYYLETHGISPDPGLRAHAAALGYRMPEVGEELARRMLEALSAAPGFTLAADAAERPVTVETDTGTLSVAAGLSEDELAVLARLMRLDGCG</sequence>
<evidence type="ECO:0000313" key="1">
    <source>
        <dbReference type="EMBL" id="MFI6501423.1"/>
    </source>
</evidence>